<keyword evidence="1" id="KW-0472">Membrane</keyword>
<comment type="caution">
    <text evidence="2">The sequence shown here is derived from an EMBL/GenBank/DDBJ whole genome shotgun (WGS) entry which is preliminary data.</text>
</comment>
<dbReference type="Proteomes" id="UP000650081">
    <property type="component" value="Unassembled WGS sequence"/>
</dbReference>
<dbReference type="EMBL" id="JACSIT010000085">
    <property type="protein sequence ID" value="MBC6994006.1"/>
    <property type="molecule type" value="Genomic_DNA"/>
</dbReference>
<feature type="transmembrane region" description="Helical" evidence="1">
    <location>
        <begin position="39"/>
        <end position="56"/>
    </location>
</feature>
<evidence type="ECO:0000313" key="3">
    <source>
        <dbReference type="Proteomes" id="UP000650081"/>
    </source>
</evidence>
<keyword evidence="1" id="KW-0812">Transmembrane</keyword>
<evidence type="ECO:0008006" key="4">
    <source>
        <dbReference type="Google" id="ProtNLM"/>
    </source>
</evidence>
<keyword evidence="1" id="KW-1133">Transmembrane helix</keyword>
<dbReference type="AlphaFoldDB" id="A0A923PLR6"/>
<sequence length="118" mass="12439">MTKERIGMALWGLVGIALLGSSIMKLIGGEEVEAMLGKNALYLGLIELTCVIAMFLPATRSLGFFLCASYLGGVIATEWINVGEAPIPGVTLSTLLYVGIALYRPAAMGYLLGGKDKV</sequence>
<gene>
    <name evidence="2" type="ORF">H9S92_07525</name>
</gene>
<organism evidence="2 3">
    <name type="scientific">Neolewinella lacunae</name>
    <dbReference type="NCBI Taxonomy" id="1517758"/>
    <lineage>
        <taxon>Bacteria</taxon>
        <taxon>Pseudomonadati</taxon>
        <taxon>Bacteroidota</taxon>
        <taxon>Saprospiria</taxon>
        <taxon>Saprospirales</taxon>
        <taxon>Lewinellaceae</taxon>
        <taxon>Neolewinella</taxon>
    </lineage>
</organism>
<proteinExistence type="predicted"/>
<reference evidence="2" key="1">
    <citation type="submission" date="2020-08" db="EMBL/GenBank/DDBJ databases">
        <title>Lewinella bacteria from marine environments.</title>
        <authorList>
            <person name="Zhong Y."/>
        </authorList>
    </citation>
    <scope>NUCLEOTIDE SEQUENCE</scope>
    <source>
        <strain evidence="2">KCTC 42187</strain>
    </source>
</reference>
<feature type="transmembrane region" description="Helical" evidence="1">
    <location>
        <begin position="94"/>
        <end position="113"/>
    </location>
</feature>
<name>A0A923PLR6_9BACT</name>
<dbReference type="RefSeq" id="WP_187466099.1">
    <property type="nucleotide sequence ID" value="NZ_JACSIT010000085.1"/>
</dbReference>
<protein>
    <recommendedName>
        <fullName evidence="4">DoxX family protein</fullName>
    </recommendedName>
</protein>
<keyword evidence="3" id="KW-1185">Reference proteome</keyword>
<evidence type="ECO:0000313" key="2">
    <source>
        <dbReference type="EMBL" id="MBC6994006.1"/>
    </source>
</evidence>
<feature type="transmembrane region" description="Helical" evidence="1">
    <location>
        <begin position="63"/>
        <end position="82"/>
    </location>
</feature>
<accession>A0A923PLR6</accession>
<evidence type="ECO:0000256" key="1">
    <source>
        <dbReference type="SAM" id="Phobius"/>
    </source>
</evidence>